<protein>
    <submittedName>
        <fullName evidence="5">AraC family transcriptional regulator protein</fullName>
    </submittedName>
</protein>
<feature type="domain" description="HTH araC/xylS-type" evidence="4">
    <location>
        <begin position="199"/>
        <end position="299"/>
    </location>
</feature>
<dbReference type="InterPro" id="IPR032783">
    <property type="entry name" value="AraC_lig"/>
</dbReference>
<dbReference type="InterPro" id="IPR050204">
    <property type="entry name" value="AraC_XylS_family_regulators"/>
</dbReference>
<dbReference type="AlphaFoldDB" id="A0A1L5P9Q7"/>
<dbReference type="InterPro" id="IPR009057">
    <property type="entry name" value="Homeodomain-like_sf"/>
</dbReference>
<reference evidence="5 6" key="1">
    <citation type="submission" date="2016-09" db="EMBL/GenBank/DDBJ databases">
        <title>The complete genome sequences of Rhizobium gallicum, symbiovars gallicum and phaseoli, symbionts associated to common bean (Phaseolus vulgaris).</title>
        <authorList>
            <person name="Bustos P."/>
            <person name="Santamaria R.I."/>
            <person name="Perez-Carrascal O.M."/>
            <person name="Juarez S."/>
            <person name="Lozano L."/>
            <person name="Martinez-Flores I."/>
            <person name="Martinez-Romero E."/>
            <person name="Cevallos M."/>
            <person name="Romero D."/>
            <person name="Davila G."/>
            <person name="Gonzalez V."/>
        </authorList>
    </citation>
    <scope>NUCLEOTIDE SEQUENCE [LARGE SCALE GENOMIC DNA]</scope>
    <source>
        <strain evidence="5 6">8C-3</strain>
        <plasmid evidence="6">Plasmid prsp8c3a</plasmid>
    </source>
</reference>
<keyword evidence="5" id="KW-0614">Plasmid</keyword>
<name>A0A1L5P9Q7_RHIET</name>
<accession>A0A1L5P9Q7</accession>
<dbReference type="PROSITE" id="PS00041">
    <property type="entry name" value="HTH_ARAC_FAMILY_1"/>
    <property type="match status" value="1"/>
</dbReference>
<dbReference type="PANTHER" id="PTHR46796">
    <property type="entry name" value="HTH-TYPE TRANSCRIPTIONAL ACTIVATOR RHAS-RELATED"/>
    <property type="match status" value="1"/>
</dbReference>
<evidence type="ECO:0000256" key="3">
    <source>
        <dbReference type="ARBA" id="ARBA00023163"/>
    </source>
</evidence>
<dbReference type="InterPro" id="IPR020449">
    <property type="entry name" value="Tscrpt_reg_AraC-type_HTH"/>
</dbReference>
<dbReference type="SMART" id="SM00342">
    <property type="entry name" value="HTH_ARAC"/>
    <property type="match status" value="1"/>
</dbReference>
<evidence type="ECO:0000313" key="5">
    <source>
        <dbReference type="EMBL" id="APO76927.1"/>
    </source>
</evidence>
<dbReference type="PRINTS" id="PR00032">
    <property type="entry name" value="HTHARAC"/>
</dbReference>
<geneLocation type="plasmid" evidence="6">
    <name>prsp8c3a</name>
</geneLocation>
<dbReference type="Pfam" id="PF12852">
    <property type="entry name" value="Cupin_6"/>
    <property type="match status" value="1"/>
</dbReference>
<proteinExistence type="predicted"/>
<dbReference type="PROSITE" id="PS01124">
    <property type="entry name" value="HTH_ARAC_FAMILY_2"/>
    <property type="match status" value="1"/>
</dbReference>
<gene>
    <name evidence="5" type="ORF">AM571_PA00035</name>
</gene>
<organism evidence="5 6">
    <name type="scientific">Rhizobium etli 8C-3</name>
    <dbReference type="NCBI Taxonomy" id="538025"/>
    <lineage>
        <taxon>Bacteria</taxon>
        <taxon>Pseudomonadati</taxon>
        <taxon>Pseudomonadota</taxon>
        <taxon>Alphaproteobacteria</taxon>
        <taxon>Hyphomicrobiales</taxon>
        <taxon>Rhizobiaceae</taxon>
        <taxon>Rhizobium/Agrobacterium group</taxon>
        <taxon>Rhizobium</taxon>
    </lineage>
</organism>
<dbReference type="Pfam" id="PF12833">
    <property type="entry name" value="HTH_18"/>
    <property type="match status" value="1"/>
</dbReference>
<evidence type="ECO:0000259" key="4">
    <source>
        <dbReference type="PROSITE" id="PS01124"/>
    </source>
</evidence>
<dbReference type="InterPro" id="IPR018062">
    <property type="entry name" value="HTH_AraC-typ_CS"/>
</dbReference>
<evidence type="ECO:0000256" key="2">
    <source>
        <dbReference type="ARBA" id="ARBA00023125"/>
    </source>
</evidence>
<dbReference type="SUPFAM" id="SSF46689">
    <property type="entry name" value="Homeodomain-like"/>
    <property type="match status" value="2"/>
</dbReference>
<keyword evidence="3" id="KW-0804">Transcription</keyword>
<keyword evidence="1" id="KW-0805">Transcription regulation</keyword>
<evidence type="ECO:0000313" key="6">
    <source>
        <dbReference type="Proteomes" id="UP000185109"/>
    </source>
</evidence>
<dbReference type="Proteomes" id="UP000185109">
    <property type="component" value="Plasmid pRsp8C3a"/>
</dbReference>
<dbReference type="EMBL" id="CP017242">
    <property type="protein sequence ID" value="APO76927.1"/>
    <property type="molecule type" value="Genomic_DNA"/>
</dbReference>
<dbReference type="PANTHER" id="PTHR46796:SF7">
    <property type="entry name" value="ARAC FAMILY TRANSCRIPTIONAL REGULATOR"/>
    <property type="match status" value="1"/>
</dbReference>
<dbReference type="GO" id="GO:0043565">
    <property type="term" value="F:sequence-specific DNA binding"/>
    <property type="evidence" value="ECO:0007669"/>
    <property type="project" value="InterPro"/>
</dbReference>
<dbReference type="GO" id="GO:0003700">
    <property type="term" value="F:DNA-binding transcription factor activity"/>
    <property type="evidence" value="ECO:0007669"/>
    <property type="project" value="InterPro"/>
</dbReference>
<dbReference type="RefSeq" id="WP_074063424.1">
    <property type="nucleotide sequence ID" value="NZ_CP017242.1"/>
</dbReference>
<keyword evidence="2" id="KW-0238">DNA-binding</keyword>
<evidence type="ECO:0000256" key="1">
    <source>
        <dbReference type="ARBA" id="ARBA00023015"/>
    </source>
</evidence>
<dbReference type="Gene3D" id="1.10.10.60">
    <property type="entry name" value="Homeodomain-like"/>
    <property type="match status" value="2"/>
</dbReference>
<dbReference type="InterPro" id="IPR018060">
    <property type="entry name" value="HTH_AraC"/>
</dbReference>
<sequence>MDPLSEVLSLLRTRSYVSSGFRAGGDWSLHFALREDVIKCYAVETGGCWLAVDGIGERVRLEAGDCFVLPSGRPFRLASDLTLSPMDSKAVFPPALPGGTVTLNDGRDLLLVGSRFTVAGRHAGMLLKMMPPIVHIRKDVDQAALRWSVARMREELRDGQPGGALIAQQLAHMMLVQALRLHLLEGVHEPGWFAALTDTRLCAAISAMHANPAVRWTLQELAAEAGMSRSVFAQRFREAAGETPLEYLTRWRMLLAGEELEVGRSVSAIAPSLGYASESAFTSAFKRVMGCTPRDYLNKSKTRLPLQAAQTGRDTHIRLRG</sequence>